<dbReference type="Pfam" id="PF11976">
    <property type="entry name" value="Rad60-SLD"/>
    <property type="match status" value="1"/>
</dbReference>
<dbReference type="EMBL" id="JABTTQ020000708">
    <property type="protein sequence ID" value="KAK6138565.1"/>
    <property type="molecule type" value="Genomic_DNA"/>
</dbReference>
<sequence>MGRSGTSNGKRQLEQPLVTPGVALVLKSQDGDVLRYRFPRDKRMQFLFSTYCQDKNLDYKVVVFLYDGRRVKSTKTPSELGIEDGDEIDCMVHHDGGGYTIATISTF</sequence>
<evidence type="ECO:0000259" key="1">
    <source>
        <dbReference type="PROSITE" id="PS50053"/>
    </source>
</evidence>
<dbReference type="InterPro" id="IPR029071">
    <property type="entry name" value="Ubiquitin-like_domsf"/>
</dbReference>
<comment type="caution">
    <text evidence="2">The sequence shown here is derived from an EMBL/GenBank/DDBJ whole genome shotgun (WGS) entry which is preliminary data.</text>
</comment>
<proteinExistence type="predicted"/>
<dbReference type="InterPro" id="IPR022617">
    <property type="entry name" value="Rad60/SUMO-like_dom"/>
</dbReference>
<dbReference type="SUPFAM" id="SSF54236">
    <property type="entry name" value="Ubiquitin-like"/>
    <property type="match status" value="1"/>
</dbReference>
<dbReference type="InterPro" id="IPR000626">
    <property type="entry name" value="Ubiquitin-like_dom"/>
</dbReference>
<accession>A0ABR0VXK5</accession>
<gene>
    <name evidence="2" type="ORF">DH2020_027690</name>
</gene>
<name>A0ABR0VXK5_REHGL</name>
<dbReference type="Proteomes" id="UP001318860">
    <property type="component" value="Unassembled WGS sequence"/>
</dbReference>
<evidence type="ECO:0000313" key="2">
    <source>
        <dbReference type="EMBL" id="KAK6138565.1"/>
    </source>
</evidence>
<dbReference type="PROSITE" id="PS50053">
    <property type="entry name" value="UBIQUITIN_2"/>
    <property type="match status" value="1"/>
</dbReference>
<feature type="domain" description="Ubiquitin-like" evidence="1">
    <location>
        <begin position="22"/>
        <end position="97"/>
    </location>
</feature>
<keyword evidence="3" id="KW-1185">Reference proteome</keyword>
<reference evidence="2 3" key="1">
    <citation type="journal article" date="2021" name="Comput. Struct. Biotechnol. J.">
        <title>De novo genome assembly of the potent medicinal plant Rehmannia glutinosa using nanopore technology.</title>
        <authorList>
            <person name="Ma L."/>
            <person name="Dong C."/>
            <person name="Song C."/>
            <person name="Wang X."/>
            <person name="Zheng X."/>
            <person name="Niu Y."/>
            <person name="Chen S."/>
            <person name="Feng W."/>
        </authorList>
    </citation>
    <scope>NUCLEOTIDE SEQUENCE [LARGE SCALE GENOMIC DNA]</scope>
    <source>
        <strain evidence="2">DH-2019</strain>
    </source>
</reference>
<protein>
    <recommendedName>
        <fullName evidence="1">Ubiquitin-like domain-containing protein</fullName>
    </recommendedName>
</protein>
<dbReference type="Gene3D" id="3.10.20.90">
    <property type="entry name" value="Phosphatidylinositol 3-kinase Catalytic Subunit, Chain A, domain 1"/>
    <property type="match status" value="1"/>
</dbReference>
<dbReference type="PANTHER" id="PTHR10562">
    <property type="entry name" value="SMALL UBIQUITIN-RELATED MODIFIER"/>
    <property type="match status" value="1"/>
</dbReference>
<evidence type="ECO:0000313" key="3">
    <source>
        <dbReference type="Proteomes" id="UP001318860"/>
    </source>
</evidence>
<organism evidence="2 3">
    <name type="scientific">Rehmannia glutinosa</name>
    <name type="common">Chinese foxglove</name>
    <dbReference type="NCBI Taxonomy" id="99300"/>
    <lineage>
        <taxon>Eukaryota</taxon>
        <taxon>Viridiplantae</taxon>
        <taxon>Streptophyta</taxon>
        <taxon>Embryophyta</taxon>
        <taxon>Tracheophyta</taxon>
        <taxon>Spermatophyta</taxon>
        <taxon>Magnoliopsida</taxon>
        <taxon>eudicotyledons</taxon>
        <taxon>Gunneridae</taxon>
        <taxon>Pentapetalae</taxon>
        <taxon>asterids</taxon>
        <taxon>lamiids</taxon>
        <taxon>Lamiales</taxon>
        <taxon>Orobanchaceae</taxon>
        <taxon>Rehmannieae</taxon>
        <taxon>Rehmannia</taxon>
    </lineage>
</organism>